<sequence>MEMQQDRFYRLSDNPKNIHILRKIVDAAREDERIVSVVSYGSYTREDFDRFSDIEFYFFIRDDSASDFDDELWLREVAPVEFYFTNSHGVKTAVFTKFFVRGEFHFHFESEITILDSWKGVVLPGDPERTVLVDKSGAFRKKIEQLCQIKPVLDKKASFKQNFLELANGIIMEWNVLSRKDLFRASTLHSMNLHYLARLFSLVHGKTDHLYSPRLLEKFMNEDEYRSFSECFAGLNFDSLREALQKMALLSAKLPQENGDADTARARRAILERVVERSYRVEGVITDGEKVLIIKHSGNDGRPDEWLLPGGGKVAGESDEAAVKREVLEETCLDIEPAGMIAEIELPEDGLYYSAKMFHFIYDGSDPSPGSEPEDVNGNYYTISELKWIDLSDLSSIAARYKTFPRMSERLEAIRSHLLRMNRQGREETV</sequence>
<dbReference type="PROSITE" id="PS51462">
    <property type="entry name" value="NUDIX"/>
    <property type="match status" value="1"/>
</dbReference>
<organism evidence="5 6">
    <name type="scientific">Mesotoga infera</name>
    <dbReference type="NCBI Taxonomy" id="1236046"/>
    <lineage>
        <taxon>Bacteria</taxon>
        <taxon>Thermotogati</taxon>
        <taxon>Thermotogota</taxon>
        <taxon>Thermotogae</taxon>
        <taxon>Kosmotogales</taxon>
        <taxon>Kosmotogaceae</taxon>
        <taxon>Mesotoga</taxon>
    </lineage>
</organism>
<evidence type="ECO:0000256" key="3">
    <source>
        <dbReference type="ARBA" id="ARBA00022842"/>
    </source>
</evidence>
<dbReference type="PANTHER" id="PTHR43046:SF12">
    <property type="entry name" value="GDP-MANNOSE MANNOSYL HYDROLASE"/>
    <property type="match status" value="1"/>
</dbReference>
<proteinExistence type="predicted"/>
<dbReference type="InterPro" id="IPR043519">
    <property type="entry name" value="NT_sf"/>
</dbReference>
<dbReference type="InterPro" id="IPR000086">
    <property type="entry name" value="NUDIX_hydrolase_dom"/>
</dbReference>
<dbReference type="SUPFAM" id="SSF55811">
    <property type="entry name" value="Nudix"/>
    <property type="match status" value="1"/>
</dbReference>
<evidence type="ECO:0000259" key="4">
    <source>
        <dbReference type="PROSITE" id="PS51462"/>
    </source>
</evidence>
<dbReference type="GO" id="GO:0016787">
    <property type="term" value="F:hydrolase activity"/>
    <property type="evidence" value="ECO:0007669"/>
    <property type="project" value="UniProtKB-KW"/>
</dbReference>
<dbReference type="KEGG" id="minf:MESINF_0025"/>
<name>A0A7Z7PM48_9BACT</name>
<evidence type="ECO:0000313" key="6">
    <source>
        <dbReference type="Proteomes" id="UP000250796"/>
    </source>
</evidence>
<keyword evidence="2" id="KW-0378">Hydrolase</keyword>
<dbReference type="SUPFAM" id="SSF81301">
    <property type="entry name" value="Nucleotidyltransferase"/>
    <property type="match status" value="1"/>
</dbReference>
<dbReference type="Gene3D" id="3.90.79.10">
    <property type="entry name" value="Nucleoside Triphosphate Pyrophosphohydrolase"/>
    <property type="match status" value="1"/>
</dbReference>
<keyword evidence="3" id="KW-0460">Magnesium</keyword>
<dbReference type="Proteomes" id="UP000250796">
    <property type="component" value="Chromosome MESINF"/>
</dbReference>
<accession>A0A7Z7PM48</accession>
<keyword evidence="6" id="KW-1185">Reference proteome</keyword>
<evidence type="ECO:0000313" key="5">
    <source>
        <dbReference type="EMBL" id="SSC11474.1"/>
    </source>
</evidence>
<dbReference type="Gene3D" id="3.30.460.10">
    <property type="entry name" value="Beta Polymerase, domain 2"/>
    <property type="match status" value="1"/>
</dbReference>
<dbReference type="RefSeq" id="WP_169697942.1">
    <property type="nucleotide sequence ID" value="NZ_LS974202.1"/>
</dbReference>
<dbReference type="InterPro" id="IPR015797">
    <property type="entry name" value="NUDIX_hydrolase-like_dom_sf"/>
</dbReference>
<dbReference type="AlphaFoldDB" id="A0A7Z7PM48"/>
<dbReference type="EMBL" id="LS974202">
    <property type="protein sequence ID" value="SSC11474.1"/>
    <property type="molecule type" value="Genomic_DNA"/>
</dbReference>
<evidence type="ECO:0000256" key="1">
    <source>
        <dbReference type="ARBA" id="ARBA00001946"/>
    </source>
</evidence>
<dbReference type="Gene3D" id="1.20.120.330">
    <property type="entry name" value="Nucleotidyltransferases domain 2"/>
    <property type="match status" value="1"/>
</dbReference>
<dbReference type="Pfam" id="PF04439">
    <property type="entry name" value="Adenyl_transf"/>
    <property type="match status" value="1"/>
</dbReference>
<dbReference type="InterPro" id="IPR007530">
    <property type="entry name" value="Aminoglycoside_adenylylTfrase"/>
</dbReference>
<dbReference type="Pfam" id="PF00293">
    <property type="entry name" value="NUDIX"/>
    <property type="match status" value="1"/>
</dbReference>
<reference evidence="5 6" key="1">
    <citation type="submission" date="2017-01" db="EMBL/GenBank/DDBJ databases">
        <authorList>
            <person name="Erauso G."/>
        </authorList>
    </citation>
    <scope>NUCLEOTIDE SEQUENCE [LARGE SCALE GENOMIC DNA]</scope>
    <source>
        <strain evidence="5">MESINF1</strain>
    </source>
</reference>
<feature type="domain" description="Nudix hydrolase" evidence="4">
    <location>
        <begin position="265"/>
        <end position="411"/>
    </location>
</feature>
<evidence type="ECO:0000256" key="2">
    <source>
        <dbReference type="ARBA" id="ARBA00022801"/>
    </source>
</evidence>
<comment type="cofactor">
    <cofactor evidence="1">
        <name>Mg(2+)</name>
        <dbReference type="ChEBI" id="CHEBI:18420"/>
    </cofactor>
</comment>
<protein>
    <recommendedName>
        <fullName evidence="4">Nudix hydrolase domain-containing protein</fullName>
    </recommendedName>
</protein>
<gene>
    <name evidence="5" type="ORF">MESINF_0025</name>
</gene>
<dbReference type="PANTHER" id="PTHR43046">
    <property type="entry name" value="GDP-MANNOSE MANNOSYL HYDROLASE"/>
    <property type="match status" value="1"/>
</dbReference>